<name>A0A2S7SRY0_9BACT</name>
<evidence type="ECO:0000313" key="5">
    <source>
        <dbReference type="EMBL" id="PQJ09672.1"/>
    </source>
</evidence>
<evidence type="ECO:0008006" key="7">
    <source>
        <dbReference type="Google" id="ProtNLM"/>
    </source>
</evidence>
<keyword evidence="6" id="KW-1185">Reference proteome</keyword>
<dbReference type="EMBL" id="PPSL01000005">
    <property type="protein sequence ID" value="PQJ09672.1"/>
    <property type="molecule type" value="Genomic_DNA"/>
</dbReference>
<proteinExistence type="inferred from homology"/>
<evidence type="ECO:0000256" key="2">
    <source>
        <dbReference type="ARBA" id="ARBA00022729"/>
    </source>
</evidence>
<evidence type="ECO:0000256" key="4">
    <source>
        <dbReference type="SAM" id="SignalP"/>
    </source>
</evidence>
<keyword evidence="3" id="KW-0175">Coiled coil</keyword>
<evidence type="ECO:0000256" key="3">
    <source>
        <dbReference type="SAM" id="Coils"/>
    </source>
</evidence>
<dbReference type="OrthoDB" id="1524711at2"/>
<organism evidence="5 6">
    <name type="scientific">Flavipsychrobacter stenotrophus</name>
    <dbReference type="NCBI Taxonomy" id="2077091"/>
    <lineage>
        <taxon>Bacteria</taxon>
        <taxon>Pseudomonadati</taxon>
        <taxon>Bacteroidota</taxon>
        <taxon>Chitinophagia</taxon>
        <taxon>Chitinophagales</taxon>
        <taxon>Chitinophagaceae</taxon>
        <taxon>Flavipsychrobacter</taxon>
    </lineage>
</organism>
<dbReference type="PANTHER" id="PTHR35089">
    <property type="entry name" value="CHAPERONE PROTEIN SKP"/>
    <property type="match status" value="1"/>
</dbReference>
<keyword evidence="2 4" id="KW-0732">Signal</keyword>
<comment type="similarity">
    <text evidence="1">Belongs to the Skp family.</text>
</comment>
<dbReference type="AlphaFoldDB" id="A0A2S7SRY0"/>
<dbReference type="SUPFAM" id="SSF111384">
    <property type="entry name" value="OmpH-like"/>
    <property type="match status" value="1"/>
</dbReference>
<feature type="chain" id="PRO_5015685039" description="Molecular chaperone Skp" evidence="4">
    <location>
        <begin position="21"/>
        <end position="187"/>
    </location>
</feature>
<dbReference type="RefSeq" id="WP_105040444.1">
    <property type="nucleotide sequence ID" value="NZ_PPSL01000005.1"/>
</dbReference>
<dbReference type="PANTHER" id="PTHR35089:SF1">
    <property type="entry name" value="CHAPERONE PROTEIN SKP"/>
    <property type="match status" value="1"/>
</dbReference>
<evidence type="ECO:0000256" key="1">
    <source>
        <dbReference type="ARBA" id="ARBA00009091"/>
    </source>
</evidence>
<feature type="coiled-coil region" evidence="3">
    <location>
        <begin position="103"/>
        <end position="130"/>
    </location>
</feature>
<protein>
    <recommendedName>
        <fullName evidence="7">Molecular chaperone Skp</fullName>
    </recommendedName>
</protein>
<dbReference type="InterPro" id="IPR005632">
    <property type="entry name" value="Chaperone_Skp"/>
</dbReference>
<comment type="caution">
    <text evidence="5">The sequence shown here is derived from an EMBL/GenBank/DDBJ whole genome shotgun (WGS) entry which is preliminary data.</text>
</comment>
<dbReference type="SMART" id="SM00935">
    <property type="entry name" value="OmpH"/>
    <property type="match status" value="1"/>
</dbReference>
<dbReference type="Pfam" id="PF03938">
    <property type="entry name" value="OmpH"/>
    <property type="match status" value="1"/>
</dbReference>
<sequence length="187" mass="21066">MKKFLMIFAFGIMAGTVSFAQKAKPVTTSATTTESSEPHTGLKLGWIVSQELLASMPEKIKADSDISKYARAFQDQIESMMKEYQTKGTIFQRDEKTMSEPIKEVKMKEIQDLQNRIESIQQSAKEKVSQKQQDLYQPIIDKAEKAISAVAKERNYDYIFDKAGGGLLFGRESDNILPLVKAKMGIK</sequence>
<dbReference type="GO" id="GO:0005829">
    <property type="term" value="C:cytosol"/>
    <property type="evidence" value="ECO:0007669"/>
    <property type="project" value="TreeGrafter"/>
</dbReference>
<reference evidence="5 6" key="1">
    <citation type="submission" date="2018-01" db="EMBL/GenBank/DDBJ databases">
        <title>A novel member of the phylum Bacteroidetes isolated from glacier ice.</title>
        <authorList>
            <person name="Liu Q."/>
            <person name="Xin Y.-H."/>
        </authorList>
    </citation>
    <scope>NUCLEOTIDE SEQUENCE [LARGE SCALE GENOMIC DNA]</scope>
    <source>
        <strain evidence="5 6">RB1R16</strain>
    </source>
</reference>
<accession>A0A2S7SRY0</accession>
<dbReference type="Proteomes" id="UP000239872">
    <property type="component" value="Unassembled WGS sequence"/>
</dbReference>
<feature type="signal peptide" evidence="4">
    <location>
        <begin position="1"/>
        <end position="20"/>
    </location>
</feature>
<gene>
    <name evidence="5" type="ORF">CJD36_017220</name>
</gene>
<dbReference type="GO" id="GO:0051082">
    <property type="term" value="F:unfolded protein binding"/>
    <property type="evidence" value="ECO:0007669"/>
    <property type="project" value="InterPro"/>
</dbReference>
<dbReference type="Gene3D" id="3.30.910.20">
    <property type="entry name" value="Skp domain"/>
    <property type="match status" value="1"/>
</dbReference>
<dbReference type="InterPro" id="IPR024930">
    <property type="entry name" value="Skp_dom_sf"/>
</dbReference>
<evidence type="ECO:0000313" key="6">
    <source>
        <dbReference type="Proteomes" id="UP000239872"/>
    </source>
</evidence>
<dbReference type="GO" id="GO:0050821">
    <property type="term" value="P:protein stabilization"/>
    <property type="evidence" value="ECO:0007669"/>
    <property type="project" value="TreeGrafter"/>
</dbReference>